<reference evidence="9" key="2">
    <citation type="submission" date="2022-06" db="EMBL/GenBank/DDBJ databases">
        <title>Thermospira aquatica gen. nov., sp. nov.</title>
        <authorList>
            <person name="Ben Ali Gam Z."/>
            <person name="Labat M."/>
        </authorList>
    </citation>
    <scope>NUCLEOTIDE SEQUENCE</scope>
    <source>
        <strain evidence="9">F1F22</strain>
    </source>
</reference>
<feature type="binding site" evidence="7">
    <location>
        <position position="42"/>
    </location>
    <ligand>
        <name>Zn(2+)</name>
        <dbReference type="ChEBI" id="CHEBI:29105"/>
    </ligand>
</feature>
<dbReference type="Pfam" id="PF00484">
    <property type="entry name" value="Pro_CA"/>
    <property type="match status" value="1"/>
</dbReference>
<dbReference type="EC" id="4.2.1.1" evidence="2 8"/>
<dbReference type="EMBL" id="CP073355">
    <property type="protein sequence ID" value="URA10688.1"/>
    <property type="molecule type" value="Genomic_DNA"/>
</dbReference>
<evidence type="ECO:0000256" key="1">
    <source>
        <dbReference type="ARBA" id="ARBA00006217"/>
    </source>
</evidence>
<comment type="similarity">
    <text evidence="1 8">Belongs to the beta-class carbonic anhydrase family.</text>
</comment>
<dbReference type="PANTHER" id="PTHR11002">
    <property type="entry name" value="CARBONIC ANHYDRASE"/>
    <property type="match status" value="1"/>
</dbReference>
<keyword evidence="10" id="KW-1185">Reference proteome</keyword>
<feature type="binding site" evidence="7">
    <location>
        <position position="98"/>
    </location>
    <ligand>
        <name>Zn(2+)</name>
        <dbReference type="ChEBI" id="CHEBI:29105"/>
    </ligand>
</feature>
<name>A0AAX3BEX8_9SPIR</name>
<evidence type="ECO:0000256" key="4">
    <source>
        <dbReference type="ARBA" id="ARBA00022833"/>
    </source>
</evidence>
<feature type="binding site" evidence="7">
    <location>
        <position position="44"/>
    </location>
    <ligand>
        <name>Zn(2+)</name>
        <dbReference type="ChEBI" id="CHEBI:29105"/>
    </ligand>
</feature>
<dbReference type="RefSeq" id="WP_271435815.1">
    <property type="nucleotide sequence ID" value="NZ_CP073355.1"/>
</dbReference>
<dbReference type="CDD" id="cd00883">
    <property type="entry name" value="beta_CA_cladeA"/>
    <property type="match status" value="1"/>
</dbReference>
<evidence type="ECO:0000313" key="9">
    <source>
        <dbReference type="EMBL" id="URA10688.1"/>
    </source>
</evidence>
<comment type="function">
    <text evidence="8">Reversible hydration of carbon dioxide.</text>
</comment>
<gene>
    <name evidence="9" type="ORF">KDW03_02480</name>
</gene>
<proteinExistence type="inferred from homology"/>
<keyword evidence="3 7" id="KW-0479">Metal-binding</keyword>
<dbReference type="GO" id="GO:0015976">
    <property type="term" value="P:carbon utilization"/>
    <property type="evidence" value="ECO:0007669"/>
    <property type="project" value="InterPro"/>
</dbReference>
<dbReference type="GO" id="GO:0008270">
    <property type="term" value="F:zinc ion binding"/>
    <property type="evidence" value="ECO:0007669"/>
    <property type="project" value="UniProtKB-UniRule"/>
</dbReference>
<dbReference type="Gene3D" id="3.40.1050.10">
    <property type="entry name" value="Carbonic anhydrase"/>
    <property type="match status" value="1"/>
</dbReference>
<dbReference type="SMART" id="SM00947">
    <property type="entry name" value="Pro_CA"/>
    <property type="match status" value="1"/>
</dbReference>
<organism evidence="9 10">
    <name type="scientific">Thermospira aquatica</name>
    <dbReference type="NCBI Taxonomy" id="2828656"/>
    <lineage>
        <taxon>Bacteria</taxon>
        <taxon>Pseudomonadati</taxon>
        <taxon>Spirochaetota</taxon>
        <taxon>Spirochaetia</taxon>
        <taxon>Brevinematales</taxon>
        <taxon>Thermospiraceae</taxon>
        <taxon>Thermospira</taxon>
    </lineage>
</organism>
<dbReference type="KEGG" id="taqu:KDW03_02480"/>
<comment type="cofactor">
    <cofactor evidence="7">
        <name>Zn(2+)</name>
        <dbReference type="ChEBI" id="CHEBI:29105"/>
    </cofactor>
    <text evidence="7">Binds 1 zinc ion per subunit.</text>
</comment>
<dbReference type="PROSITE" id="PS00705">
    <property type="entry name" value="PROK_CO2_ANHYDRASE_2"/>
    <property type="match status" value="1"/>
</dbReference>
<comment type="catalytic activity">
    <reaction evidence="6 8">
        <text>hydrogencarbonate + H(+) = CO2 + H2O</text>
        <dbReference type="Rhea" id="RHEA:10748"/>
        <dbReference type="ChEBI" id="CHEBI:15377"/>
        <dbReference type="ChEBI" id="CHEBI:15378"/>
        <dbReference type="ChEBI" id="CHEBI:16526"/>
        <dbReference type="ChEBI" id="CHEBI:17544"/>
        <dbReference type="EC" id="4.2.1.1"/>
    </reaction>
</comment>
<keyword evidence="4 7" id="KW-0862">Zinc</keyword>
<evidence type="ECO:0000256" key="6">
    <source>
        <dbReference type="ARBA" id="ARBA00048348"/>
    </source>
</evidence>
<sequence>MISYEQILENNKAWVTEKLQLDPDYFFKLSQGQSPGYLFIGCSDSRMPLNTFTKTSPGELFIHRNIANVVSESDPNFLAVLQYAVEVLHVPHIIIAGHYDCGGVKSVFYNQAYGHIKRWLSPIFHIYKKYARELENLSTDREKYDRLAELNVIEGVMKLSRHPLITKAREQGQSLQIHGWIIDIYTGIIKDLRVLG</sequence>
<dbReference type="GO" id="GO:0004089">
    <property type="term" value="F:carbonate dehydratase activity"/>
    <property type="evidence" value="ECO:0007669"/>
    <property type="project" value="UniProtKB-UniRule"/>
</dbReference>
<dbReference type="SUPFAM" id="SSF53056">
    <property type="entry name" value="beta-carbonic anhydrase, cab"/>
    <property type="match status" value="1"/>
</dbReference>
<dbReference type="Proteomes" id="UP001056539">
    <property type="component" value="Chromosome"/>
</dbReference>
<keyword evidence="5 8" id="KW-0456">Lyase</keyword>
<evidence type="ECO:0000256" key="5">
    <source>
        <dbReference type="ARBA" id="ARBA00023239"/>
    </source>
</evidence>
<dbReference type="PANTHER" id="PTHR11002:SF76">
    <property type="entry name" value="CARBONIC ANHYDRASE"/>
    <property type="match status" value="1"/>
</dbReference>
<evidence type="ECO:0000256" key="7">
    <source>
        <dbReference type="PIRSR" id="PIRSR601765-1"/>
    </source>
</evidence>
<dbReference type="InterPro" id="IPR015892">
    <property type="entry name" value="Carbonic_anhydrase_CS"/>
</dbReference>
<dbReference type="InterPro" id="IPR001765">
    <property type="entry name" value="Carbonic_anhydrase"/>
</dbReference>
<dbReference type="AlphaFoldDB" id="A0AAX3BEX8"/>
<evidence type="ECO:0000256" key="2">
    <source>
        <dbReference type="ARBA" id="ARBA00012925"/>
    </source>
</evidence>
<evidence type="ECO:0000313" key="10">
    <source>
        <dbReference type="Proteomes" id="UP001056539"/>
    </source>
</evidence>
<evidence type="ECO:0000256" key="8">
    <source>
        <dbReference type="RuleBase" id="RU003956"/>
    </source>
</evidence>
<feature type="binding site" evidence="7">
    <location>
        <position position="101"/>
    </location>
    <ligand>
        <name>Zn(2+)</name>
        <dbReference type="ChEBI" id="CHEBI:29105"/>
    </ligand>
</feature>
<evidence type="ECO:0000256" key="3">
    <source>
        <dbReference type="ARBA" id="ARBA00022723"/>
    </source>
</evidence>
<reference evidence="9" key="1">
    <citation type="submission" date="2021-04" db="EMBL/GenBank/DDBJ databases">
        <authorList>
            <person name="Postec A."/>
        </authorList>
    </citation>
    <scope>NUCLEOTIDE SEQUENCE</scope>
    <source>
        <strain evidence="9">F1F22</strain>
    </source>
</reference>
<protein>
    <recommendedName>
        <fullName evidence="2 8">Carbonic anhydrase</fullName>
        <ecNumber evidence="2 8">4.2.1.1</ecNumber>
    </recommendedName>
    <alternativeName>
        <fullName evidence="8">Carbonate dehydratase</fullName>
    </alternativeName>
</protein>
<accession>A0AAX3BEX8</accession>
<dbReference type="InterPro" id="IPR036874">
    <property type="entry name" value="Carbonic_anhydrase_sf"/>
</dbReference>